<evidence type="ECO:0000313" key="15">
    <source>
        <dbReference type="EMBL" id="ANX04220.1"/>
    </source>
</evidence>
<keyword evidence="9 12" id="KW-1133">Transmembrane helix</keyword>
<evidence type="ECO:0000256" key="4">
    <source>
        <dbReference type="ARBA" id="ARBA00022475"/>
    </source>
</evidence>
<proteinExistence type="inferred from homology"/>
<dbReference type="InParanoid" id="A0A1B1YTN1"/>
<feature type="domain" description="K+ potassium transporter integral membrane" evidence="13">
    <location>
        <begin position="20"/>
        <end position="473"/>
    </location>
</feature>
<dbReference type="STRING" id="1810504.PG2T_08545"/>
<sequence>MSTASIESPAPGHRSPLPLLALGALGVVFGDIGTSPLYALKECFSGAHGAPLTPANLMGVLSLLFWALALVVSTKYVAFVMRADNGGEGGILALLALVQRLTADRPRFSHALAILGVFGATLFYGDAIITPAISVLSAVEGVGVLAPALSHYVVPVTVGVLTGLFLIQRHGTARVGALFGPLTLVWFLTLGTLGAIGVASNPAVLAALNPLYGIAFLYQQPGLAFVVLGAVVLAVTGTEALYADMGHFGAGPIRLGWFAVVWPALTLNYYGQGALLLADPAAVQNPFYLLAPDGLRPALVVLATAATIIASQAVISGAFSLTQQAIRLGYLPRLRIRHTSASERGQIYIPMINWMLLAGVLLLVLGFRSSSGLAAAYGIAVTGAMLVDSLLIAVVMVLGWRWPVPVVGALLAGFLIIDLGFLGANAVKVVSGGWLPLGIALLLFVALTTWRRGRQILVARLQAETLGMNEFLRTLQPEVRRVPGTAVFMTGNLASVPSALLQNLVHNKVLHERAVLVHMRTADVPWVHAAGRVQVQDRGRGFWEVQVNYGFMQRPDIPRALALCALQGLAFDLDDTTFFLGRETIIPTRLPGMALWREYLFAWMMRNAGPAAEFFRLPSARVVELGSQIDI</sequence>
<feature type="transmembrane region" description="Helical" evidence="12">
    <location>
        <begin position="347"/>
        <end position="367"/>
    </location>
</feature>
<keyword evidence="11 12" id="KW-0472">Membrane</keyword>
<feature type="transmembrane region" description="Helical" evidence="12">
    <location>
        <begin position="108"/>
        <end position="129"/>
    </location>
</feature>
<feature type="transmembrane region" description="Helical" evidence="12">
    <location>
        <begin position="54"/>
        <end position="72"/>
    </location>
</feature>
<dbReference type="InterPro" id="IPR053951">
    <property type="entry name" value="K_trans_N"/>
</dbReference>
<dbReference type="GO" id="GO:0015293">
    <property type="term" value="F:symporter activity"/>
    <property type="evidence" value="ECO:0007669"/>
    <property type="project" value="UniProtKB-UniRule"/>
</dbReference>
<keyword evidence="5 12" id="KW-0633">Potassium transport</keyword>
<evidence type="ECO:0000256" key="11">
    <source>
        <dbReference type="ARBA" id="ARBA00023136"/>
    </source>
</evidence>
<dbReference type="RefSeq" id="WP_068804217.1">
    <property type="nucleotide sequence ID" value="NZ_CP014671.1"/>
</dbReference>
<comment type="subcellular location">
    <subcellularLocation>
        <location evidence="12">Cell membrane</location>
        <topology evidence="12">Multi-pass membrane protein</topology>
    </subcellularLocation>
    <subcellularLocation>
        <location evidence="1">Membrane</location>
        <topology evidence="1">Multi-pass membrane protein</topology>
    </subcellularLocation>
</comment>
<name>A0A1B1YTN1_9GAMM</name>
<dbReference type="Proteomes" id="UP000092952">
    <property type="component" value="Chromosome"/>
</dbReference>
<feature type="transmembrane region" description="Helical" evidence="12">
    <location>
        <begin position="149"/>
        <end position="167"/>
    </location>
</feature>
<evidence type="ECO:0000256" key="12">
    <source>
        <dbReference type="HAMAP-Rule" id="MF_01522"/>
    </source>
</evidence>
<dbReference type="HAMAP" id="MF_01522">
    <property type="entry name" value="Kup"/>
    <property type="match status" value="1"/>
</dbReference>
<dbReference type="GO" id="GO:0005886">
    <property type="term" value="C:plasma membrane"/>
    <property type="evidence" value="ECO:0007669"/>
    <property type="project" value="UniProtKB-SubCell"/>
</dbReference>
<comment type="catalytic activity">
    <reaction evidence="12">
        <text>K(+)(in) + H(+)(in) = K(+)(out) + H(+)(out)</text>
        <dbReference type="Rhea" id="RHEA:28490"/>
        <dbReference type="ChEBI" id="CHEBI:15378"/>
        <dbReference type="ChEBI" id="CHEBI:29103"/>
    </reaction>
</comment>
<evidence type="ECO:0000256" key="7">
    <source>
        <dbReference type="ARBA" id="ARBA00022847"/>
    </source>
</evidence>
<keyword evidence="7 12" id="KW-0769">Symport</keyword>
<comment type="function">
    <text evidence="12">Transport of potassium into the cell. Likely operates as a K(+):H(+) symporter.</text>
</comment>
<feature type="transmembrane region" description="Helical" evidence="12">
    <location>
        <begin position="223"/>
        <end position="243"/>
    </location>
</feature>
<accession>A0A1B1YTN1</accession>
<keyword evidence="4 12" id="KW-1003">Cell membrane</keyword>
<dbReference type="Pfam" id="PF02705">
    <property type="entry name" value="K_trans"/>
    <property type="match status" value="1"/>
</dbReference>
<dbReference type="GO" id="GO:0015079">
    <property type="term" value="F:potassium ion transmembrane transporter activity"/>
    <property type="evidence" value="ECO:0007669"/>
    <property type="project" value="UniProtKB-UniRule"/>
</dbReference>
<evidence type="ECO:0000256" key="8">
    <source>
        <dbReference type="ARBA" id="ARBA00022958"/>
    </source>
</evidence>
<evidence type="ECO:0000313" key="16">
    <source>
        <dbReference type="Proteomes" id="UP000092952"/>
    </source>
</evidence>
<evidence type="ECO:0000256" key="3">
    <source>
        <dbReference type="ARBA" id="ARBA00022448"/>
    </source>
</evidence>
<keyword evidence="16" id="KW-1185">Reference proteome</keyword>
<evidence type="ECO:0000256" key="10">
    <source>
        <dbReference type="ARBA" id="ARBA00023065"/>
    </source>
</evidence>
<dbReference type="InterPro" id="IPR003855">
    <property type="entry name" value="K+_transporter"/>
</dbReference>
<dbReference type="FunCoup" id="A0A1B1YTN1">
    <property type="interactions" value="75"/>
</dbReference>
<dbReference type="PANTHER" id="PTHR30540">
    <property type="entry name" value="OSMOTIC STRESS POTASSIUM TRANSPORTER"/>
    <property type="match status" value="1"/>
</dbReference>
<comment type="similarity">
    <text evidence="2 12">Belongs to the HAK/KUP transporter (TC 2.A.72) family.</text>
</comment>
<evidence type="ECO:0000256" key="6">
    <source>
        <dbReference type="ARBA" id="ARBA00022692"/>
    </source>
</evidence>
<feature type="transmembrane region" description="Helical" evidence="12">
    <location>
        <begin position="179"/>
        <end position="203"/>
    </location>
</feature>
<dbReference type="AlphaFoldDB" id="A0A1B1YTN1"/>
<protein>
    <recommendedName>
        <fullName evidence="12">Probable potassium transport system protein Kup</fullName>
    </recommendedName>
</protein>
<feature type="transmembrane region" description="Helical" evidence="12">
    <location>
        <begin position="255"/>
        <end position="278"/>
    </location>
</feature>
<feature type="transmembrane region" description="Helical" evidence="12">
    <location>
        <begin position="433"/>
        <end position="450"/>
    </location>
</feature>
<keyword evidence="10 12" id="KW-0406">Ion transport</keyword>
<evidence type="ECO:0000259" key="13">
    <source>
        <dbReference type="Pfam" id="PF02705"/>
    </source>
</evidence>
<evidence type="ECO:0000256" key="2">
    <source>
        <dbReference type="ARBA" id="ARBA00007019"/>
    </source>
</evidence>
<gene>
    <name evidence="15" type="primary">trkD</name>
    <name evidence="12" type="synonym">kup</name>
    <name evidence="15" type="ORF">PG2T_08545</name>
</gene>
<dbReference type="EMBL" id="CP014671">
    <property type="protein sequence ID" value="ANX04220.1"/>
    <property type="molecule type" value="Genomic_DNA"/>
</dbReference>
<organism evidence="15 16">
    <name type="scientific">Immundisolibacter cernigliae</name>
    <dbReference type="NCBI Taxonomy" id="1810504"/>
    <lineage>
        <taxon>Bacteria</taxon>
        <taxon>Pseudomonadati</taxon>
        <taxon>Pseudomonadota</taxon>
        <taxon>Gammaproteobacteria</taxon>
        <taxon>Immundisolibacterales</taxon>
        <taxon>Immundisolibacteraceae</taxon>
        <taxon>Immundisolibacter</taxon>
    </lineage>
</organism>
<evidence type="ECO:0000259" key="14">
    <source>
        <dbReference type="Pfam" id="PF22776"/>
    </source>
</evidence>
<dbReference type="Pfam" id="PF22776">
    <property type="entry name" value="K_trans_C"/>
    <property type="match status" value="1"/>
</dbReference>
<evidence type="ECO:0000256" key="1">
    <source>
        <dbReference type="ARBA" id="ARBA00004141"/>
    </source>
</evidence>
<reference evidence="16" key="1">
    <citation type="submission" date="2016-03" db="EMBL/GenBank/DDBJ databases">
        <title>Complete genome sequence of Solimmundus cernigliae, representing a novel lineage of polycyclic aromatic hydrocarbon degraders within the Gammaproteobacteria.</title>
        <authorList>
            <person name="Singleton D.R."/>
            <person name="Dickey A.N."/>
            <person name="Scholl E.H."/>
            <person name="Wright F.A."/>
            <person name="Aitken M.D."/>
        </authorList>
    </citation>
    <scope>NUCLEOTIDE SEQUENCE [LARGE SCALE GENOMIC DNA]</scope>
    <source>
        <strain evidence="16">TR3.2</strain>
    </source>
</reference>
<feature type="domain" description="K+ potassium transporter C-terminal" evidence="14">
    <location>
        <begin position="483"/>
        <end position="631"/>
    </location>
</feature>
<keyword evidence="6 12" id="KW-0812">Transmembrane</keyword>
<feature type="transmembrane region" description="Helical" evidence="12">
    <location>
        <begin position="298"/>
        <end position="326"/>
    </location>
</feature>
<dbReference type="KEGG" id="gbi:PG2T_08545"/>
<dbReference type="PANTHER" id="PTHR30540:SF79">
    <property type="entry name" value="LOW AFFINITY POTASSIUM TRANSPORT SYSTEM PROTEIN KUP"/>
    <property type="match status" value="1"/>
</dbReference>
<dbReference type="InterPro" id="IPR023051">
    <property type="entry name" value="Kup"/>
</dbReference>
<evidence type="ECO:0000256" key="5">
    <source>
        <dbReference type="ARBA" id="ARBA00022538"/>
    </source>
</evidence>
<keyword evidence="8 12" id="KW-0630">Potassium</keyword>
<evidence type="ECO:0000256" key="9">
    <source>
        <dbReference type="ARBA" id="ARBA00022989"/>
    </source>
</evidence>
<feature type="transmembrane region" description="Helical" evidence="12">
    <location>
        <begin position="406"/>
        <end position="427"/>
    </location>
</feature>
<dbReference type="OrthoDB" id="9805577at2"/>
<dbReference type="InterPro" id="IPR053952">
    <property type="entry name" value="K_trans_C"/>
</dbReference>
<keyword evidence="3 12" id="KW-0813">Transport</keyword>
<feature type="transmembrane region" description="Helical" evidence="12">
    <location>
        <begin position="373"/>
        <end position="399"/>
    </location>
</feature>